<evidence type="ECO:0000256" key="4">
    <source>
        <dbReference type="ARBA" id="ARBA00023180"/>
    </source>
</evidence>
<dbReference type="PANTHER" id="PTHR20961">
    <property type="entry name" value="GLYCOSYLTRANSFERASE"/>
    <property type="match status" value="1"/>
</dbReference>
<keyword evidence="4" id="KW-0325">Glycoprotein</keyword>
<dbReference type="EMBL" id="CAWUPB010000851">
    <property type="protein sequence ID" value="CAK7326156.1"/>
    <property type="molecule type" value="Genomic_DNA"/>
</dbReference>
<evidence type="ECO:0000256" key="2">
    <source>
        <dbReference type="ARBA" id="ARBA00022676"/>
    </source>
</evidence>
<evidence type="ECO:0000313" key="7">
    <source>
        <dbReference type="Proteomes" id="UP001314170"/>
    </source>
</evidence>
<reference evidence="6 7" key="1">
    <citation type="submission" date="2024-01" db="EMBL/GenBank/DDBJ databases">
        <authorList>
            <person name="Waweru B."/>
        </authorList>
    </citation>
    <scope>NUCLEOTIDE SEQUENCE [LARGE SCALE GENOMIC DNA]</scope>
</reference>
<comment type="subcellular location">
    <subcellularLocation>
        <location evidence="1">Golgi apparatus membrane</location>
        <topology evidence="1">Single-pass type II membrane protein</topology>
    </subcellularLocation>
</comment>
<keyword evidence="3" id="KW-0808">Transferase</keyword>
<organism evidence="6 7">
    <name type="scientific">Dovyalis caffra</name>
    <dbReference type="NCBI Taxonomy" id="77055"/>
    <lineage>
        <taxon>Eukaryota</taxon>
        <taxon>Viridiplantae</taxon>
        <taxon>Streptophyta</taxon>
        <taxon>Embryophyta</taxon>
        <taxon>Tracheophyta</taxon>
        <taxon>Spermatophyta</taxon>
        <taxon>Magnoliopsida</taxon>
        <taxon>eudicotyledons</taxon>
        <taxon>Gunneridae</taxon>
        <taxon>Pentapetalae</taxon>
        <taxon>rosids</taxon>
        <taxon>fabids</taxon>
        <taxon>Malpighiales</taxon>
        <taxon>Salicaceae</taxon>
        <taxon>Flacourtieae</taxon>
        <taxon>Dovyalis</taxon>
    </lineage>
</organism>
<evidence type="ECO:0000256" key="1">
    <source>
        <dbReference type="ARBA" id="ARBA00004323"/>
    </source>
</evidence>
<accession>A0AAV1QWR1</accession>
<keyword evidence="2" id="KW-0328">Glycosyltransferase</keyword>
<feature type="domain" description="Glycosyltransferase 61 catalytic" evidence="5">
    <location>
        <begin position="248"/>
        <end position="369"/>
    </location>
</feature>
<dbReference type="InterPro" id="IPR007657">
    <property type="entry name" value="Glycosyltransferase_61"/>
</dbReference>
<dbReference type="InterPro" id="IPR049625">
    <property type="entry name" value="Glyco_transf_61_cat"/>
</dbReference>
<protein>
    <recommendedName>
        <fullName evidence="5">Glycosyltransferase 61 catalytic domain-containing protein</fullName>
    </recommendedName>
</protein>
<name>A0AAV1QWR1_9ROSI</name>
<dbReference type="Pfam" id="PF04577">
    <property type="entry name" value="Glyco_transf_61"/>
    <property type="match status" value="1"/>
</dbReference>
<gene>
    <name evidence="6" type="ORF">DCAF_LOCUS3852</name>
</gene>
<comment type="caution">
    <text evidence="6">The sequence shown here is derived from an EMBL/GenBank/DDBJ whole genome shotgun (WGS) entry which is preliminary data.</text>
</comment>
<dbReference type="Proteomes" id="UP001314170">
    <property type="component" value="Unassembled WGS sequence"/>
</dbReference>
<evidence type="ECO:0000259" key="5">
    <source>
        <dbReference type="Pfam" id="PF04577"/>
    </source>
</evidence>
<dbReference type="GO" id="GO:0016763">
    <property type="term" value="F:pentosyltransferase activity"/>
    <property type="evidence" value="ECO:0007669"/>
    <property type="project" value="UniProtKB-ARBA"/>
</dbReference>
<dbReference type="GO" id="GO:0000139">
    <property type="term" value="C:Golgi membrane"/>
    <property type="evidence" value="ECO:0007669"/>
    <property type="project" value="UniProtKB-SubCell"/>
</dbReference>
<dbReference type="AlphaFoldDB" id="A0AAV1QWR1"/>
<proteinExistence type="predicted"/>
<evidence type="ECO:0000256" key="3">
    <source>
        <dbReference type="ARBA" id="ARBA00022679"/>
    </source>
</evidence>
<sequence length="450" mass="50090">MSTGVAANSERMMKKERRLTRGIAACFLALVIFLSATLTTIRDQTRSYSNIIGLVSWKLNYSLALSSSLQVTRPKRSITCDCSHKSYDLCSINGPTALDPVASTLSLIDPTNSTPPNFIVKTHPYPRKLDAAAASRVKELILTSSPPKFPCGVAHKSPALVFSTGGYTGNFFHEFSDGFIPLYITINSFFPDQDVILVITNWKSWWARKYADLLPHFTRHPIINMDNQITTTHCFPSATVGLVKHGHMAVDPTSLPHPKTLLDFQQLLKKAYYNQGDDDHVLMSNKSTASARPQLVLANRKGNVGRVIWNLKEVIMAIKKVGFNVIVFEPKADTPLVNSFRLIHESHALVAVHGAAITHLLFQRPGAVLAGILGLNYMKYEIGVEESSLADKLYGTNDLVLKDPEAFVGKNWTKARVYLKTQNVKLDIVRFRGFLKKAFKKAKRFMAKEG</sequence>
<keyword evidence="7" id="KW-1185">Reference proteome</keyword>
<dbReference type="PANTHER" id="PTHR20961:SF86">
    <property type="entry name" value="GLYCOSYLTRANSFERASE FAMILY 61 PROTEIN"/>
    <property type="match status" value="1"/>
</dbReference>
<evidence type="ECO:0000313" key="6">
    <source>
        <dbReference type="EMBL" id="CAK7326156.1"/>
    </source>
</evidence>